<protein>
    <recommendedName>
        <fullName evidence="8">Glutathione S-transferase</fullName>
    </recommendedName>
</protein>
<keyword evidence="2" id="KW-0963">Cytoplasm</keyword>
<organism evidence="6 7">
    <name type="scientific">Tieghemostelium lacteum</name>
    <name type="common">Slime mold</name>
    <name type="synonym">Dictyostelium lacteum</name>
    <dbReference type="NCBI Taxonomy" id="361077"/>
    <lineage>
        <taxon>Eukaryota</taxon>
        <taxon>Amoebozoa</taxon>
        <taxon>Evosea</taxon>
        <taxon>Eumycetozoa</taxon>
        <taxon>Dictyostelia</taxon>
        <taxon>Dictyosteliales</taxon>
        <taxon>Raperosteliaceae</taxon>
        <taxon>Tieghemostelium</taxon>
    </lineage>
</organism>
<feature type="domain" description="GST C-terminal" evidence="5">
    <location>
        <begin position="92"/>
        <end position="233"/>
    </location>
</feature>
<reference evidence="6 7" key="1">
    <citation type="submission" date="2015-12" db="EMBL/GenBank/DDBJ databases">
        <title>Dictyostelia acquired genes for synthesis and detection of signals that induce cell-type specialization by lateral gene transfer from prokaryotes.</title>
        <authorList>
            <person name="Gloeckner G."/>
            <person name="Schaap P."/>
        </authorList>
    </citation>
    <scope>NUCLEOTIDE SEQUENCE [LARGE SCALE GENOMIC DNA]</scope>
    <source>
        <strain evidence="6 7">TK</strain>
    </source>
</reference>
<dbReference type="EMBL" id="LODT01000004">
    <property type="protein sequence ID" value="KYR02303.1"/>
    <property type="molecule type" value="Genomic_DNA"/>
</dbReference>
<dbReference type="FunFam" id="1.20.1050.10:FF:000039">
    <property type="entry name" value="Glutathione S-transferase theta-1"/>
    <property type="match status" value="1"/>
</dbReference>
<evidence type="ECO:0000256" key="2">
    <source>
        <dbReference type="ARBA" id="ARBA00022490"/>
    </source>
</evidence>
<proteinExistence type="predicted"/>
<evidence type="ECO:0000256" key="3">
    <source>
        <dbReference type="ARBA" id="ARBA00022679"/>
    </source>
</evidence>
<comment type="subcellular location">
    <subcellularLocation>
        <location evidence="1">Cytoplasm</location>
    </subcellularLocation>
</comment>
<dbReference type="OrthoDB" id="17208at2759"/>
<dbReference type="InterPro" id="IPR004046">
    <property type="entry name" value="GST_C"/>
</dbReference>
<dbReference type="InParanoid" id="A0A152A7T8"/>
<dbReference type="STRING" id="361077.A0A152A7T8"/>
<dbReference type="SFLD" id="SFLDS00019">
    <property type="entry name" value="Glutathione_Transferase_(cytos"/>
    <property type="match status" value="1"/>
</dbReference>
<dbReference type="PROSITE" id="PS50404">
    <property type="entry name" value="GST_NTER"/>
    <property type="match status" value="1"/>
</dbReference>
<evidence type="ECO:0008006" key="8">
    <source>
        <dbReference type="Google" id="ProtNLM"/>
    </source>
</evidence>
<dbReference type="Gene3D" id="1.20.1050.10">
    <property type="match status" value="1"/>
</dbReference>
<dbReference type="SUPFAM" id="SSF52833">
    <property type="entry name" value="Thioredoxin-like"/>
    <property type="match status" value="1"/>
</dbReference>
<dbReference type="PROSITE" id="PS50405">
    <property type="entry name" value="GST_CTER"/>
    <property type="match status" value="1"/>
</dbReference>
<dbReference type="InterPro" id="IPR004045">
    <property type="entry name" value="Glutathione_S-Trfase_N"/>
</dbReference>
<name>A0A152A7T8_TIELA</name>
<dbReference type="InterPro" id="IPR040079">
    <property type="entry name" value="Glutathione_S-Trfase"/>
</dbReference>
<dbReference type="GO" id="GO:0004364">
    <property type="term" value="F:glutathione transferase activity"/>
    <property type="evidence" value="ECO:0007669"/>
    <property type="project" value="TreeGrafter"/>
</dbReference>
<evidence type="ECO:0000256" key="1">
    <source>
        <dbReference type="ARBA" id="ARBA00004496"/>
    </source>
</evidence>
<sequence>MSKITIWGDLMSQPTRMVVWVCKYNNISYDFNVVKIGLKEQRTPEYLKINPFGMVPAIQDNSNNFHLYESHTICRFLLNKYGDQHNLYSSNDIFQRAKIDEYLDWHHTGLRYTFHHYFHEAYLHPKFNEPIDFPLFDKTSNDIPKVLNQFQSLFLKNGQNQFVAGTNSVTLADFSAFCEISQLKLLKFDYTKYQHIHEWMQRMEKLTGYEDVFKFVIKLSKEEPNYLETIKRP</sequence>
<dbReference type="PANTHER" id="PTHR43917">
    <property type="match status" value="1"/>
</dbReference>
<dbReference type="PANTHER" id="PTHR43917:SF8">
    <property type="entry name" value="GH16740P-RELATED"/>
    <property type="match status" value="1"/>
</dbReference>
<comment type="caution">
    <text evidence="6">The sequence shown here is derived from an EMBL/GenBank/DDBJ whole genome shotgun (WGS) entry which is preliminary data.</text>
</comment>
<evidence type="ECO:0000259" key="5">
    <source>
        <dbReference type="PROSITE" id="PS50405"/>
    </source>
</evidence>
<accession>A0A152A7T8</accession>
<dbReference type="InterPro" id="IPR051369">
    <property type="entry name" value="GST_Theta"/>
</dbReference>
<dbReference type="Gene3D" id="3.40.30.10">
    <property type="entry name" value="Glutaredoxin"/>
    <property type="match status" value="1"/>
</dbReference>
<dbReference type="Proteomes" id="UP000076078">
    <property type="component" value="Unassembled WGS sequence"/>
</dbReference>
<evidence type="ECO:0000259" key="4">
    <source>
        <dbReference type="PROSITE" id="PS50404"/>
    </source>
</evidence>
<feature type="domain" description="GST N-terminal" evidence="4">
    <location>
        <begin position="2"/>
        <end position="85"/>
    </location>
</feature>
<dbReference type="Pfam" id="PF14497">
    <property type="entry name" value="GST_C_3"/>
    <property type="match status" value="1"/>
</dbReference>
<dbReference type="InterPro" id="IPR036282">
    <property type="entry name" value="Glutathione-S-Trfase_C_sf"/>
</dbReference>
<dbReference type="GO" id="GO:0005737">
    <property type="term" value="C:cytoplasm"/>
    <property type="evidence" value="ECO:0007669"/>
    <property type="project" value="UniProtKB-SubCell"/>
</dbReference>
<evidence type="ECO:0000313" key="6">
    <source>
        <dbReference type="EMBL" id="KYR02303.1"/>
    </source>
</evidence>
<dbReference type="Pfam" id="PF13409">
    <property type="entry name" value="GST_N_2"/>
    <property type="match status" value="1"/>
</dbReference>
<dbReference type="SFLD" id="SFLDG00358">
    <property type="entry name" value="Main_(cytGST)"/>
    <property type="match status" value="1"/>
</dbReference>
<dbReference type="AlphaFoldDB" id="A0A152A7T8"/>
<evidence type="ECO:0000313" key="7">
    <source>
        <dbReference type="Proteomes" id="UP000076078"/>
    </source>
</evidence>
<keyword evidence="3" id="KW-0808">Transferase</keyword>
<keyword evidence="7" id="KW-1185">Reference proteome</keyword>
<gene>
    <name evidence="6" type="ORF">DLAC_01135</name>
</gene>
<dbReference type="InterPro" id="IPR010987">
    <property type="entry name" value="Glutathione-S-Trfase_C-like"/>
</dbReference>
<dbReference type="GO" id="GO:0006749">
    <property type="term" value="P:glutathione metabolic process"/>
    <property type="evidence" value="ECO:0007669"/>
    <property type="project" value="TreeGrafter"/>
</dbReference>
<dbReference type="SUPFAM" id="SSF47616">
    <property type="entry name" value="GST C-terminal domain-like"/>
    <property type="match status" value="1"/>
</dbReference>
<dbReference type="OMA" id="WKSRVQS"/>
<dbReference type="InterPro" id="IPR036249">
    <property type="entry name" value="Thioredoxin-like_sf"/>
</dbReference>